<reference evidence="2 3" key="1">
    <citation type="submission" date="2021-05" db="EMBL/GenBank/DDBJ databases">
        <title>Bacteria Genome sequencing.</title>
        <authorList>
            <person name="Takabe Y."/>
            <person name="Nakajima Y."/>
            <person name="Suzuki S."/>
            <person name="Shiozaki T."/>
        </authorList>
    </citation>
    <scope>NUCLEOTIDE SEQUENCE [LARGE SCALE GENOMIC DNA]</scope>
    <source>
        <strain evidence="2 3">AI_62</strain>
    </source>
</reference>
<sequence length="71" mass="7420">MGDHIQYGQNLRVAALNIAQQERGAFAAQLRVIGRNSNLAWALGQCRPGAETGARNQAGKKAGTSSPTSSP</sequence>
<dbReference type="Proteomes" id="UP000786693">
    <property type="component" value="Unassembled WGS sequence"/>
</dbReference>
<protein>
    <submittedName>
        <fullName evidence="2">Uncharacterized protein</fullName>
    </submittedName>
</protein>
<organism evidence="2 3">
    <name type="scientific">Jannaschia pagri</name>
    <dbReference type="NCBI Taxonomy" id="2829797"/>
    <lineage>
        <taxon>Bacteria</taxon>
        <taxon>Pseudomonadati</taxon>
        <taxon>Pseudomonadota</taxon>
        <taxon>Alphaproteobacteria</taxon>
        <taxon>Rhodobacterales</taxon>
        <taxon>Roseobacteraceae</taxon>
        <taxon>Jannaschia</taxon>
    </lineage>
</organism>
<feature type="region of interest" description="Disordered" evidence="1">
    <location>
        <begin position="49"/>
        <end position="71"/>
    </location>
</feature>
<keyword evidence="3" id="KW-1185">Reference proteome</keyword>
<accession>A0ABQ4NL85</accession>
<comment type="caution">
    <text evidence="2">The sequence shown here is derived from an EMBL/GenBank/DDBJ whole genome shotgun (WGS) entry which is preliminary data.</text>
</comment>
<evidence type="ECO:0000313" key="2">
    <source>
        <dbReference type="EMBL" id="GIT95182.1"/>
    </source>
</evidence>
<evidence type="ECO:0000256" key="1">
    <source>
        <dbReference type="SAM" id="MobiDB-lite"/>
    </source>
</evidence>
<name>A0ABQ4NL85_9RHOB</name>
<gene>
    <name evidence="2" type="ORF">JANAI62_18050</name>
</gene>
<proteinExistence type="predicted"/>
<dbReference type="EMBL" id="BPFH01000003">
    <property type="protein sequence ID" value="GIT95182.1"/>
    <property type="molecule type" value="Genomic_DNA"/>
</dbReference>
<evidence type="ECO:0000313" key="3">
    <source>
        <dbReference type="Proteomes" id="UP000786693"/>
    </source>
</evidence>